<evidence type="ECO:0000259" key="3">
    <source>
        <dbReference type="PROSITE" id="PS50914"/>
    </source>
</evidence>
<name>A0A841JSR2_9BACT</name>
<gene>
    <name evidence="4" type="ORF">HNQ77_001449</name>
</gene>
<dbReference type="AlphaFoldDB" id="A0A841JSR2"/>
<keyword evidence="2" id="KW-0732">Signal</keyword>
<dbReference type="Gene3D" id="3.30.1340.30">
    <property type="match status" value="1"/>
</dbReference>
<feature type="signal peptide" evidence="2">
    <location>
        <begin position="1"/>
        <end position="34"/>
    </location>
</feature>
<feature type="domain" description="BON" evidence="3">
    <location>
        <begin position="46"/>
        <end position="114"/>
    </location>
</feature>
<keyword evidence="5" id="KW-1185">Reference proteome</keyword>
<feature type="region of interest" description="Disordered" evidence="1">
    <location>
        <begin position="117"/>
        <end position="217"/>
    </location>
</feature>
<dbReference type="EMBL" id="JACHEK010000002">
    <property type="protein sequence ID" value="MBB6143505.1"/>
    <property type="molecule type" value="Genomic_DNA"/>
</dbReference>
<evidence type="ECO:0000256" key="1">
    <source>
        <dbReference type="SAM" id="MobiDB-lite"/>
    </source>
</evidence>
<dbReference type="Proteomes" id="UP000538666">
    <property type="component" value="Unassembled WGS sequence"/>
</dbReference>
<dbReference type="RefSeq" id="WP_050062369.1">
    <property type="nucleotide sequence ID" value="NZ_JACHEK010000002.1"/>
</dbReference>
<dbReference type="Pfam" id="PF04972">
    <property type="entry name" value="BON"/>
    <property type="match status" value="1"/>
</dbReference>
<evidence type="ECO:0000313" key="5">
    <source>
        <dbReference type="Proteomes" id="UP000538666"/>
    </source>
</evidence>
<evidence type="ECO:0000313" key="4">
    <source>
        <dbReference type="EMBL" id="MBB6143505.1"/>
    </source>
</evidence>
<reference evidence="4 5" key="1">
    <citation type="submission" date="2020-08" db="EMBL/GenBank/DDBJ databases">
        <title>Genomic Encyclopedia of Type Strains, Phase IV (KMG-IV): sequencing the most valuable type-strain genomes for metagenomic binning, comparative biology and taxonomic classification.</title>
        <authorList>
            <person name="Goeker M."/>
        </authorList>
    </citation>
    <scope>NUCLEOTIDE SEQUENCE [LARGE SCALE GENOMIC DNA]</scope>
    <source>
        <strain evidence="4 5">DSM 103733</strain>
    </source>
</reference>
<protein>
    <recommendedName>
        <fullName evidence="3">BON domain-containing protein</fullName>
    </recommendedName>
</protein>
<sequence>MSINRSNIPSIRRTGSIVLLSGCLWFSAAPVLLAQTAPASEQMSQNDKDLQTNIAGALSKDSTLQGQQITAAVSGGQVTLSGTVQTNAQRLQAETIVAGMQGVSGILNNIAVSNPNSPLPSSAISAQQQQDTTAQDQAPPATQDQAPPPPPDPATGAQQPGQNQGYGAPPPSAQPYPGTGRPQYQAQPGYQQQPYPYQQQGYNAPPPPQQPSGPVTLGAGTLVRVRLSEPLDTAHVKNGAYFQATAAADVYQGGVLAIPRGAVLTGQVVEAKDGGALGGSAILRLNLTNINLEGRSYPIATDVWSNKGPNKAGYTAANTVGGAAIGAIIGGIVGRGAGAAIGAGVGGAAGLGASAATNGPRLVLPTEAQVDFHLTTPVTVQPVSWQEAQRLATASTPQQPRLVRRAYPYPYGYGYPPPPPPGYYPY</sequence>
<feature type="compositionally biased region" description="Low complexity" evidence="1">
    <location>
        <begin position="126"/>
        <end position="145"/>
    </location>
</feature>
<feature type="compositionally biased region" description="Low complexity" evidence="1">
    <location>
        <begin position="182"/>
        <end position="203"/>
    </location>
</feature>
<comment type="caution">
    <text evidence="4">The sequence shown here is derived from an EMBL/GenBank/DDBJ whole genome shotgun (WGS) entry which is preliminary data.</text>
</comment>
<dbReference type="PROSITE" id="PS50914">
    <property type="entry name" value="BON"/>
    <property type="match status" value="1"/>
</dbReference>
<evidence type="ECO:0000256" key="2">
    <source>
        <dbReference type="SAM" id="SignalP"/>
    </source>
</evidence>
<proteinExistence type="predicted"/>
<organism evidence="4 5">
    <name type="scientific">Silvibacterium bohemicum</name>
    <dbReference type="NCBI Taxonomy" id="1577686"/>
    <lineage>
        <taxon>Bacteria</taxon>
        <taxon>Pseudomonadati</taxon>
        <taxon>Acidobacteriota</taxon>
        <taxon>Terriglobia</taxon>
        <taxon>Terriglobales</taxon>
        <taxon>Acidobacteriaceae</taxon>
        <taxon>Silvibacterium</taxon>
    </lineage>
</organism>
<accession>A0A841JSR2</accession>
<dbReference type="InterPro" id="IPR007055">
    <property type="entry name" value="BON_dom"/>
</dbReference>
<feature type="chain" id="PRO_5032741547" description="BON domain-containing protein" evidence="2">
    <location>
        <begin position="35"/>
        <end position="426"/>
    </location>
</feature>